<name>A0A177MKP6_METMH</name>
<accession>A0A177MKP6</accession>
<evidence type="ECO:0000259" key="4">
    <source>
        <dbReference type="Pfam" id="PF01420"/>
    </source>
</evidence>
<dbReference type="Pfam" id="PF01420">
    <property type="entry name" value="Methylase_S"/>
    <property type="match status" value="2"/>
</dbReference>
<feature type="domain" description="Type I restriction modification DNA specificity" evidence="4">
    <location>
        <begin position="250"/>
        <end position="422"/>
    </location>
</feature>
<evidence type="ECO:0000313" key="5">
    <source>
        <dbReference type="EMBL" id="OAI06377.1"/>
    </source>
</evidence>
<protein>
    <recommendedName>
        <fullName evidence="4">Type I restriction modification DNA specificity domain-containing protein</fullName>
    </recommendedName>
</protein>
<dbReference type="GO" id="GO:0009307">
    <property type="term" value="P:DNA restriction-modification system"/>
    <property type="evidence" value="ECO:0007669"/>
    <property type="project" value="UniProtKB-KW"/>
</dbReference>
<dbReference type="Gene3D" id="3.90.220.20">
    <property type="entry name" value="DNA methylase specificity domains"/>
    <property type="match status" value="2"/>
</dbReference>
<proteinExistence type="inferred from homology"/>
<dbReference type="GO" id="GO:0003677">
    <property type="term" value="F:DNA binding"/>
    <property type="evidence" value="ECO:0007669"/>
    <property type="project" value="UniProtKB-KW"/>
</dbReference>
<reference evidence="5 6" key="1">
    <citation type="submission" date="2016-03" db="EMBL/GenBank/DDBJ databases">
        <authorList>
            <person name="Ploux O."/>
        </authorList>
    </citation>
    <scope>NUCLEOTIDE SEQUENCE [LARGE SCALE GENOMIC DNA]</scope>
    <source>
        <strain evidence="5 6">R-45371</strain>
    </source>
</reference>
<dbReference type="SUPFAM" id="SSF116734">
    <property type="entry name" value="DNA methylase specificity domain"/>
    <property type="match status" value="2"/>
</dbReference>
<keyword evidence="2" id="KW-0680">Restriction system</keyword>
<comment type="caution">
    <text evidence="5">The sequence shown here is derived from an EMBL/GenBank/DDBJ whole genome shotgun (WGS) entry which is preliminary data.</text>
</comment>
<dbReference type="InterPro" id="IPR000055">
    <property type="entry name" value="Restrct_endonuc_typeI_TRD"/>
</dbReference>
<dbReference type="REBASE" id="164798">
    <property type="entry name" value="S.Mme45371ORF9110P"/>
</dbReference>
<dbReference type="PANTHER" id="PTHR43140:SF1">
    <property type="entry name" value="TYPE I RESTRICTION ENZYME ECOKI SPECIFICITY SUBUNIT"/>
    <property type="match status" value="1"/>
</dbReference>
<organism evidence="5 6">
    <name type="scientific">Methylomonas methanica</name>
    <dbReference type="NCBI Taxonomy" id="421"/>
    <lineage>
        <taxon>Bacteria</taxon>
        <taxon>Pseudomonadati</taxon>
        <taxon>Pseudomonadota</taxon>
        <taxon>Gammaproteobacteria</taxon>
        <taxon>Methylococcales</taxon>
        <taxon>Methylococcaceae</taxon>
        <taxon>Methylomonas</taxon>
    </lineage>
</organism>
<sequence length="484" mass="54743">MSKLPVVPSTWVITELGKVVEYGKTAKVEPNQIEPTAWILELEDIEKNTSKLLAKLRFSDRDSKSTKNQFEVGDILYGKLRPYLNKVLIADDAGYCSTEIVPLKPGDYLDNRFLFYWLKHPAFLDYVEAESHGLNMPRLGTETGRAAPFVFAPLNEQKRIADKLDAVLARVDACRDRLDRIPTILKRFRQSVLAAAVSGQLTQEWRSDNQDFLQINFLYALVREERSQRNFRNPSGITEIEVAAIPFEIPENWQWVRLGNISLKITDGAHNTPKVIGSGFPYLMASDLTNGFLDFSVTRFISEKEHRELHNKCQPQVGDLLVVNIGAGTGNNVSIDVDFEFSFKNLAIIKRPSFVHPKYLKFFFDAQKQKIFNEQTRGGAQPFLSLNLLNNLLFALPPIDEQTEIVRRVESLFAYADRLEARYNAARAQVEKLTPALLAKAFRGELVPQDPNDEPASELLVCIAASKTAEQAKTRAGKRQIKPS</sequence>
<feature type="domain" description="Type I restriction modification DNA specificity" evidence="4">
    <location>
        <begin position="63"/>
        <end position="175"/>
    </location>
</feature>
<dbReference type="RefSeq" id="WP_064036020.1">
    <property type="nucleotide sequence ID" value="NZ_LUUH01000036.1"/>
</dbReference>
<gene>
    <name evidence="5" type="ORF">A1353_09125</name>
</gene>
<dbReference type="InterPro" id="IPR051212">
    <property type="entry name" value="Type-I_RE_S_subunit"/>
</dbReference>
<evidence type="ECO:0000313" key="6">
    <source>
        <dbReference type="Proteomes" id="UP000077763"/>
    </source>
</evidence>
<dbReference type="EMBL" id="LUUH01000036">
    <property type="protein sequence ID" value="OAI06377.1"/>
    <property type="molecule type" value="Genomic_DNA"/>
</dbReference>
<dbReference type="PANTHER" id="PTHR43140">
    <property type="entry name" value="TYPE-1 RESTRICTION ENZYME ECOKI SPECIFICITY PROTEIN"/>
    <property type="match status" value="1"/>
</dbReference>
<dbReference type="AlphaFoldDB" id="A0A177MKP6"/>
<evidence type="ECO:0000256" key="3">
    <source>
        <dbReference type="ARBA" id="ARBA00023125"/>
    </source>
</evidence>
<dbReference type="InterPro" id="IPR044946">
    <property type="entry name" value="Restrct_endonuc_typeI_TRD_sf"/>
</dbReference>
<comment type="similarity">
    <text evidence="1">Belongs to the type-I restriction system S methylase family.</text>
</comment>
<evidence type="ECO:0000256" key="2">
    <source>
        <dbReference type="ARBA" id="ARBA00022747"/>
    </source>
</evidence>
<evidence type="ECO:0000256" key="1">
    <source>
        <dbReference type="ARBA" id="ARBA00010923"/>
    </source>
</evidence>
<dbReference type="Proteomes" id="UP000077763">
    <property type="component" value="Unassembled WGS sequence"/>
</dbReference>
<keyword evidence="3" id="KW-0238">DNA-binding</keyword>